<evidence type="ECO:0000313" key="8">
    <source>
        <dbReference type="EMBL" id="HCY81180.1"/>
    </source>
</evidence>
<evidence type="ECO:0000313" key="9">
    <source>
        <dbReference type="Proteomes" id="UP000263268"/>
    </source>
</evidence>
<dbReference type="PANTHER" id="PTHR30469">
    <property type="entry name" value="MULTIDRUG RESISTANCE PROTEIN MDTA"/>
    <property type="match status" value="1"/>
</dbReference>
<comment type="similarity">
    <text evidence="2">Belongs to the membrane fusion protein (MFP) (TC 8.A.1) family.</text>
</comment>
<dbReference type="GO" id="GO:0015562">
    <property type="term" value="F:efflux transmembrane transporter activity"/>
    <property type="evidence" value="ECO:0007669"/>
    <property type="project" value="TreeGrafter"/>
</dbReference>
<dbReference type="Pfam" id="PF25917">
    <property type="entry name" value="BSH_RND"/>
    <property type="match status" value="1"/>
</dbReference>
<evidence type="ECO:0000256" key="2">
    <source>
        <dbReference type="ARBA" id="ARBA00009477"/>
    </source>
</evidence>
<protein>
    <submittedName>
        <fullName evidence="8">Efflux RND transporter periplasmic adaptor subunit</fullName>
    </submittedName>
</protein>
<dbReference type="Gene3D" id="2.40.30.170">
    <property type="match status" value="1"/>
</dbReference>
<sequence>MKNIHLLFILAVLISSCGDKEAKSFEKVLASDNLSELKEKRNEIDAKQQQLNEQISLLNEKIAQLDTVRKVPLITTIKAKQEVFNHQLEIQGNVTTKNLLVITPEFNGILTNVYVKEGEKVRQGQLLAKIDDGGLSQQLAQLEIQANLAKTTFERQKRLWDQNIGSEIQYLQAKSTYESQAEAVNQLKQQIAKTNVTAPFSGTIDDVITEQGSVVAAGQTPLIRLVNLEDMYIETDVPEGYITNVTKGKNVIVEFPVLGKTIETKVRQAGDVINPANRTFKVEVGIPNKDKTIKPNLTARLKINDYTNPEAILIPQSIISENAEGEQYVYVVTNKNSNGEADAKRIIIKTGRTQGDVIEVLEGIADGAEIIKEGARSVKDGQIVKVINLPNQDETTDNSND</sequence>
<gene>
    <name evidence="8" type="ORF">DHV22_06010</name>
</gene>
<evidence type="ECO:0000256" key="1">
    <source>
        <dbReference type="ARBA" id="ARBA00004196"/>
    </source>
</evidence>
<keyword evidence="4" id="KW-0175">Coiled coil</keyword>
<dbReference type="SUPFAM" id="SSF111369">
    <property type="entry name" value="HlyD-like secretion proteins"/>
    <property type="match status" value="1"/>
</dbReference>
<evidence type="ECO:0000259" key="7">
    <source>
        <dbReference type="Pfam" id="PF25967"/>
    </source>
</evidence>
<dbReference type="InterPro" id="IPR058627">
    <property type="entry name" value="MdtA-like_C"/>
</dbReference>
<reference evidence="8 9" key="1">
    <citation type="journal article" date="2018" name="Nat. Biotechnol.">
        <title>A standardized bacterial taxonomy based on genome phylogeny substantially revises the tree of life.</title>
        <authorList>
            <person name="Parks D.H."/>
            <person name="Chuvochina M."/>
            <person name="Waite D.W."/>
            <person name="Rinke C."/>
            <person name="Skarshewski A."/>
            <person name="Chaumeil P.A."/>
            <person name="Hugenholtz P."/>
        </authorList>
    </citation>
    <scope>NUCLEOTIDE SEQUENCE [LARGE SCALE GENOMIC DNA]</scope>
    <source>
        <strain evidence="8">UBA10227</strain>
    </source>
</reference>
<feature type="coiled-coil region" evidence="4">
    <location>
        <begin position="27"/>
        <end position="68"/>
    </location>
</feature>
<dbReference type="AlphaFoldDB" id="A0A3D6BPK8"/>
<feature type="domain" description="Multidrug resistance protein MdtA-like barrel-sandwich hybrid" evidence="5">
    <location>
        <begin position="102"/>
        <end position="221"/>
    </location>
</feature>
<evidence type="ECO:0000259" key="6">
    <source>
        <dbReference type="Pfam" id="PF25954"/>
    </source>
</evidence>
<dbReference type="GO" id="GO:1990281">
    <property type="term" value="C:efflux pump complex"/>
    <property type="evidence" value="ECO:0007669"/>
    <property type="project" value="TreeGrafter"/>
</dbReference>
<evidence type="ECO:0000256" key="3">
    <source>
        <dbReference type="ARBA" id="ARBA00022448"/>
    </source>
</evidence>
<feature type="domain" description="Multidrug resistance protein MdtA-like C-terminal permuted SH3" evidence="7">
    <location>
        <begin position="311"/>
        <end position="375"/>
    </location>
</feature>
<comment type="subcellular location">
    <subcellularLocation>
        <location evidence="1">Cell envelope</location>
    </subcellularLocation>
</comment>
<dbReference type="InterPro" id="IPR058792">
    <property type="entry name" value="Beta-barrel_RND_2"/>
</dbReference>
<name>A0A3D6BPK8_9FLAO</name>
<evidence type="ECO:0000259" key="5">
    <source>
        <dbReference type="Pfam" id="PF25917"/>
    </source>
</evidence>
<dbReference type="Gene3D" id="1.10.287.470">
    <property type="entry name" value="Helix hairpin bin"/>
    <property type="match status" value="1"/>
</dbReference>
<dbReference type="Gene3D" id="2.40.50.100">
    <property type="match status" value="1"/>
</dbReference>
<comment type="caution">
    <text evidence="8">The sequence shown here is derived from an EMBL/GenBank/DDBJ whole genome shotgun (WGS) entry which is preliminary data.</text>
</comment>
<dbReference type="NCBIfam" id="TIGR01730">
    <property type="entry name" value="RND_mfp"/>
    <property type="match status" value="1"/>
</dbReference>
<dbReference type="InterPro" id="IPR006143">
    <property type="entry name" value="RND_pump_MFP"/>
</dbReference>
<dbReference type="Gene3D" id="2.40.420.20">
    <property type="match status" value="1"/>
</dbReference>
<organism evidence="8 9">
    <name type="scientific">Xanthomarina gelatinilytica</name>
    <dbReference type="NCBI Taxonomy" id="1137281"/>
    <lineage>
        <taxon>Bacteria</taxon>
        <taxon>Pseudomonadati</taxon>
        <taxon>Bacteroidota</taxon>
        <taxon>Flavobacteriia</taxon>
        <taxon>Flavobacteriales</taxon>
        <taxon>Flavobacteriaceae</taxon>
        <taxon>Xanthomarina</taxon>
    </lineage>
</organism>
<dbReference type="PANTHER" id="PTHR30469:SF15">
    <property type="entry name" value="HLYD FAMILY OF SECRETION PROTEINS"/>
    <property type="match status" value="1"/>
</dbReference>
<dbReference type="Proteomes" id="UP000263268">
    <property type="component" value="Unassembled WGS sequence"/>
</dbReference>
<accession>A0A3D6BPK8</accession>
<proteinExistence type="inferred from homology"/>
<keyword evidence="3" id="KW-0813">Transport</keyword>
<dbReference type="PROSITE" id="PS51257">
    <property type="entry name" value="PROKAR_LIPOPROTEIN"/>
    <property type="match status" value="1"/>
</dbReference>
<dbReference type="EMBL" id="DPRK01000102">
    <property type="protein sequence ID" value="HCY81180.1"/>
    <property type="molecule type" value="Genomic_DNA"/>
</dbReference>
<dbReference type="Pfam" id="PF25954">
    <property type="entry name" value="Beta-barrel_RND_2"/>
    <property type="match status" value="1"/>
</dbReference>
<dbReference type="InterPro" id="IPR058625">
    <property type="entry name" value="MdtA-like_BSH"/>
</dbReference>
<evidence type="ECO:0000256" key="4">
    <source>
        <dbReference type="SAM" id="Coils"/>
    </source>
</evidence>
<feature type="domain" description="CusB-like beta-barrel" evidence="6">
    <location>
        <begin position="233"/>
        <end position="305"/>
    </location>
</feature>
<dbReference type="Pfam" id="PF25967">
    <property type="entry name" value="RND-MFP_C"/>
    <property type="match status" value="1"/>
</dbReference>